<dbReference type="SUPFAM" id="SSF52540">
    <property type="entry name" value="P-loop containing nucleoside triphosphate hydrolases"/>
    <property type="match status" value="1"/>
</dbReference>
<evidence type="ECO:0000313" key="6">
    <source>
        <dbReference type="Proteomes" id="UP000756427"/>
    </source>
</evidence>
<dbReference type="AlphaFoldDB" id="A0A930PTZ1"/>
<dbReference type="PANTHER" id="PTHR43384:SF6">
    <property type="entry name" value="SEPTUM SITE-DETERMINING PROTEIN MIND HOMOLOG, CHLOROPLASTIC"/>
    <property type="match status" value="1"/>
</dbReference>
<feature type="domain" description="CobQ/CobB/MinD/ParA nucleotide binding" evidence="4">
    <location>
        <begin position="295"/>
        <end position="532"/>
    </location>
</feature>
<organism evidence="5 6">
    <name type="scientific">Rothia mucilaginosa</name>
    <dbReference type="NCBI Taxonomy" id="43675"/>
    <lineage>
        <taxon>Bacteria</taxon>
        <taxon>Bacillati</taxon>
        <taxon>Actinomycetota</taxon>
        <taxon>Actinomycetes</taxon>
        <taxon>Micrococcales</taxon>
        <taxon>Micrococcaceae</taxon>
        <taxon>Rothia</taxon>
    </lineage>
</organism>
<evidence type="ECO:0000259" key="4">
    <source>
        <dbReference type="Pfam" id="PF01656"/>
    </source>
</evidence>
<sequence length="564" mass="59580">MNIPVILYGDDGSLLTRIESQRGRVSVARTVQDFSEAVGMAHTGIARVLLCVHVPAEMSASTVDALAASEVLLAVIAPDTLPLPTQTHRIRPEAALEEILGSLEQAVDAALARPAAGYGIPAQIPAQPPVQPVSHRPEGVYGQDTGYGYDAGYGYDSGYGGYGYDNGAAGYGVDGYGAGGYGYDPAAGTAVNAGAPYGADYGSYGIDPAAPAGNAPGAPGAHDPAEASSVVPSNEESVLSQAAAIVDSFAPGSDYALHVQNENNDGTLPQHPDITQDPAAPSRYQPGHRLGKIVTVWGTHGAPGRSTIAFNLAALAAQQGQQVCLIDADTYAPSLDALMALEDTGSGLAILCSDADRAQLDEKKAGAIMERIPLKNGTFDFLSGITSSSRWPEVRARAFSEVLEWLKHRYDLVICDVAAPIEVDEELTFDGPAPRRNAATLTALACADRVIVLGEADVIGLPRLINLAREVQSRPDLFAPETDVQYWLNRSRREAAGFNPEAKMRDNWARYLSIPLAGVIPYERKVMDRLRRNGEALLEVAPRHAVAQSFEAMLAGMYAVHPGA</sequence>
<dbReference type="GO" id="GO:0005829">
    <property type="term" value="C:cytosol"/>
    <property type="evidence" value="ECO:0007669"/>
    <property type="project" value="TreeGrafter"/>
</dbReference>
<dbReference type="EMBL" id="JABZXR010000002">
    <property type="protein sequence ID" value="MBF1663080.1"/>
    <property type="molecule type" value="Genomic_DNA"/>
</dbReference>
<accession>A0A930PTZ1</accession>
<reference evidence="5" key="1">
    <citation type="submission" date="2020-04" db="EMBL/GenBank/DDBJ databases">
        <title>Deep metagenomics examines the oral microbiome during advanced dental caries in children, revealing novel taxa and co-occurrences with host molecules.</title>
        <authorList>
            <person name="Baker J.L."/>
            <person name="Morton J.T."/>
            <person name="Dinis M."/>
            <person name="Alvarez R."/>
            <person name="Tran N.C."/>
            <person name="Knight R."/>
            <person name="Edlund A."/>
        </authorList>
    </citation>
    <scope>NUCLEOTIDE SEQUENCE</scope>
    <source>
        <strain evidence="5">JCVI_44_bin.2</strain>
    </source>
</reference>
<keyword evidence="2" id="KW-0067">ATP-binding</keyword>
<gene>
    <name evidence="5" type="ORF">HXO64_00795</name>
</gene>
<evidence type="ECO:0000256" key="2">
    <source>
        <dbReference type="ARBA" id="ARBA00022840"/>
    </source>
</evidence>
<feature type="region of interest" description="Disordered" evidence="3">
    <location>
        <begin position="214"/>
        <end position="234"/>
    </location>
</feature>
<evidence type="ECO:0000256" key="1">
    <source>
        <dbReference type="ARBA" id="ARBA00022741"/>
    </source>
</evidence>
<evidence type="ECO:0000256" key="3">
    <source>
        <dbReference type="SAM" id="MobiDB-lite"/>
    </source>
</evidence>
<dbReference type="GO" id="GO:0005524">
    <property type="term" value="F:ATP binding"/>
    <property type="evidence" value="ECO:0007669"/>
    <property type="project" value="UniProtKB-KW"/>
</dbReference>
<keyword evidence="1" id="KW-0547">Nucleotide-binding</keyword>
<dbReference type="GO" id="GO:0016887">
    <property type="term" value="F:ATP hydrolysis activity"/>
    <property type="evidence" value="ECO:0007669"/>
    <property type="project" value="TreeGrafter"/>
</dbReference>
<dbReference type="GO" id="GO:0051782">
    <property type="term" value="P:negative regulation of cell division"/>
    <property type="evidence" value="ECO:0007669"/>
    <property type="project" value="TreeGrafter"/>
</dbReference>
<dbReference type="InterPro" id="IPR027417">
    <property type="entry name" value="P-loop_NTPase"/>
</dbReference>
<dbReference type="Gene3D" id="3.40.50.300">
    <property type="entry name" value="P-loop containing nucleotide triphosphate hydrolases"/>
    <property type="match status" value="1"/>
</dbReference>
<dbReference type="Pfam" id="PF01656">
    <property type="entry name" value="CbiA"/>
    <property type="match status" value="1"/>
</dbReference>
<proteinExistence type="predicted"/>
<dbReference type="Proteomes" id="UP000756427">
    <property type="component" value="Unassembled WGS sequence"/>
</dbReference>
<dbReference type="InterPro" id="IPR050625">
    <property type="entry name" value="ParA/MinD_ATPase"/>
</dbReference>
<dbReference type="GO" id="GO:0009898">
    <property type="term" value="C:cytoplasmic side of plasma membrane"/>
    <property type="evidence" value="ECO:0007669"/>
    <property type="project" value="TreeGrafter"/>
</dbReference>
<comment type="caution">
    <text evidence="5">The sequence shown here is derived from an EMBL/GenBank/DDBJ whole genome shotgun (WGS) entry which is preliminary data.</text>
</comment>
<protein>
    <submittedName>
        <fullName evidence="5">AAA family ATPase</fullName>
    </submittedName>
</protein>
<name>A0A930PTZ1_9MICC</name>
<dbReference type="PANTHER" id="PTHR43384">
    <property type="entry name" value="SEPTUM SITE-DETERMINING PROTEIN MIND HOMOLOG, CHLOROPLASTIC-RELATED"/>
    <property type="match status" value="1"/>
</dbReference>
<dbReference type="InterPro" id="IPR002586">
    <property type="entry name" value="CobQ/CobB/MinD/ParA_Nub-bd_dom"/>
</dbReference>
<evidence type="ECO:0000313" key="5">
    <source>
        <dbReference type="EMBL" id="MBF1663080.1"/>
    </source>
</evidence>
<dbReference type="RefSeq" id="WP_303974870.1">
    <property type="nucleotide sequence ID" value="NZ_JABZXR010000002.1"/>
</dbReference>
<feature type="region of interest" description="Disordered" evidence="3">
    <location>
        <begin position="256"/>
        <end position="285"/>
    </location>
</feature>